<dbReference type="Proteomes" id="UP000028002">
    <property type="component" value="Unassembled WGS sequence"/>
</dbReference>
<sequence>MTLTEKQQHWAAVIASQKQSGLTVTAFCQHHEINLATFYYWTKKLRQQHEPQRLHPVVVEEHSEAGHTVTLFLPNGLRAELPARLSTAQIRHWIEALR</sequence>
<dbReference type="EMBL" id="JGVH01000035">
    <property type="protein sequence ID" value="KER03189.1"/>
    <property type="molecule type" value="Genomic_DNA"/>
</dbReference>
<dbReference type="EMBL" id="JGVH01000126">
    <property type="protein sequence ID" value="KER00936.1"/>
    <property type="molecule type" value="Genomic_DNA"/>
</dbReference>
<proteinExistence type="predicted"/>
<dbReference type="RefSeq" id="WP_036836860.1">
    <property type="nucleotide sequence ID" value="NZ_CAWLUD010000003.1"/>
</dbReference>
<organism evidence="1 4">
    <name type="scientific">Photorhabdus temperata subsp. temperata Meg1</name>
    <dbReference type="NCBI Taxonomy" id="1393735"/>
    <lineage>
        <taxon>Bacteria</taxon>
        <taxon>Pseudomonadati</taxon>
        <taxon>Pseudomonadota</taxon>
        <taxon>Gammaproteobacteria</taxon>
        <taxon>Enterobacterales</taxon>
        <taxon>Morganellaceae</taxon>
        <taxon>Photorhabdus</taxon>
    </lineage>
</organism>
<dbReference type="AlphaFoldDB" id="A0A081RQI3"/>
<evidence type="ECO:0000313" key="2">
    <source>
        <dbReference type="EMBL" id="KER03189.1"/>
    </source>
</evidence>
<evidence type="ECO:0000313" key="4">
    <source>
        <dbReference type="Proteomes" id="UP000028002"/>
    </source>
</evidence>
<name>A0A081RQI3_PHOTE</name>
<dbReference type="EMBL" id="JGVH01000003">
    <property type="protein sequence ID" value="KER04839.1"/>
    <property type="molecule type" value="Genomic_DNA"/>
</dbReference>
<evidence type="ECO:0000313" key="1">
    <source>
        <dbReference type="EMBL" id="KER00936.1"/>
    </source>
</evidence>
<dbReference type="PATRIC" id="fig|1393735.3.peg.2254"/>
<comment type="caution">
    <text evidence="1">The sequence shown here is derived from an EMBL/GenBank/DDBJ whole genome shotgun (WGS) entry which is preliminary data.</text>
</comment>
<dbReference type="NCBIfam" id="NF047593">
    <property type="entry name" value="IS66_ISAeme5_TnpA"/>
    <property type="match status" value="1"/>
</dbReference>
<reference evidence="1 4" key="1">
    <citation type="submission" date="2014-03" db="EMBL/GenBank/DDBJ databases">
        <title>Draft Genome of Photorhabdus temperata Meg1.</title>
        <authorList>
            <person name="Hurst S.G.IV."/>
            <person name="Morris K."/>
            <person name="Thomas K."/>
            <person name="Tisa L.S."/>
        </authorList>
    </citation>
    <scope>NUCLEOTIDE SEQUENCE [LARGE SCALE GENOMIC DNA]</scope>
    <source>
        <strain evidence="1 4">Meg1</strain>
    </source>
</reference>
<accession>A0A081RQI3</accession>
<gene>
    <name evidence="3" type="ORF">MEG1DRAFT_00225</name>
    <name evidence="2" type="ORF">MEG1DRAFT_02201</name>
    <name evidence="1" type="ORF">MEG1DRAFT_04466</name>
</gene>
<protein>
    <submittedName>
        <fullName evidence="1">Transposase</fullName>
    </submittedName>
</protein>
<evidence type="ECO:0000313" key="3">
    <source>
        <dbReference type="EMBL" id="KER04839.1"/>
    </source>
</evidence>